<dbReference type="Proteomes" id="UP001597097">
    <property type="component" value="Unassembled WGS sequence"/>
</dbReference>
<keyword evidence="2" id="KW-1185">Reference proteome</keyword>
<sequence length="201" mass="22077">MSDWDIIRIKDDVAAGRWTIVYNVPTEYAPDGIFSFSMPKDAFNSVAVAFEYDIENSGHVDDMFDHLMTYPMLAAPLVGEPASDGFGALMRSGDPAGSPYVDARNAVTSSADLYSRHPADLRSSIKAGISGMKAGVARLRPAPQVELHEAGRLIEVADLSDNPKYIVMQDMAARLRPENIVQGRKIFQRRRTTKMGDIRGA</sequence>
<reference evidence="2" key="1">
    <citation type="journal article" date="2019" name="Int. J. Syst. Evol. Microbiol.">
        <title>The Global Catalogue of Microorganisms (GCM) 10K type strain sequencing project: providing services to taxonomists for standard genome sequencing and annotation.</title>
        <authorList>
            <consortium name="The Broad Institute Genomics Platform"/>
            <consortium name="The Broad Institute Genome Sequencing Center for Infectious Disease"/>
            <person name="Wu L."/>
            <person name="Ma J."/>
        </authorList>
    </citation>
    <scope>NUCLEOTIDE SEQUENCE [LARGE SCALE GENOMIC DNA]</scope>
    <source>
        <strain evidence="2">CGMCC 1.15399</strain>
    </source>
</reference>
<organism evidence="1 2">
    <name type="scientific">Nonomuraea guangzhouensis</name>
    <dbReference type="NCBI Taxonomy" id="1291555"/>
    <lineage>
        <taxon>Bacteria</taxon>
        <taxon>Bacillati</taxon>
        <taxon>Actinomycetota</taxon>
        <taxon>Actinomycetes</taxon>
        <taxon>Streptosporangiales</taxon>
        <taxon>Streptosporangiaceae</taxon>
        <taxon>Nonomuraea</taxon>
    </lineage>
</organism>
<name>A0ABW4GWZ7_9ACTN</name>
<gene>
    <name evidence="1" type="ORF">ACFSJ0_58990</name>
</gene>
<dbReference type="RefSeq" id="WP_219536571.1">
    <property type="nucleotide sequence ID" value="NZ_JAHKRM010000031.1"/>
</dbReference>
<proteinExistence type="predicted"/>
<protein>
    <submittedName>
        <fullName evidence="1">Uncharacterized protein</fullName>
    </submittedName>
</protein>
<evidence type="ECO:0000313" key="2">
    <source>
        <dbReference type="Proteomes" id="UP001597097"/>
    </source>
</evidence>
<accession>A0ABW4GWZ7</accession>
<evidence type="ECO:0000313" key="1">
    <source>
        <dbReference type="EMBL" id="MFD1547022.1"/>
    </source>
</evidence>
<dbReference type="EMBL" id="JBHUCM010000070">
    <property type="protein sequence ID" value="MFD1547022.1"/>
    <property type="molecule type" value="Genomic_DNA"/>
</dbReference>
<comment type="caution">
    <text evidence="1">The sequence shown here is derived from an EMBL/GenBank/DDBJ whole genome shotgun (WGS) entry which is preliminary data.</text>
</comment>